<dbReference type="OrthoDB" id="9770036at2"/>
<dbReference type="GO" id="GO:0005886">
    <property type="term" value="C:plasma membrane"/>
    <property type="evidence" value="ECO:0007669"/>
    <property type="project" value="UniProtKB-SubCell"/>
</dbReference>
<feature type="transmembrane region" description="Helical" evidence="7">
    <location>
        <begin position="389"/>
        <end position="411"/>
    </location>
</feature>
<dbReference type="InterPro" id="IPR003838">
    <property type="entry name" value="ABC3_permease_C"/>
</dbReference>
<dbReference type="RefSeq" id="WP_151623031.1">
    <property type="nucleotide sequence ID" value="NZ_CP043028.1"/>
</dbReference>
<feature type="transmembrane region" description="Helical" evidence="7">
    <location>
        <begin position="21"/>
        <end position="42"/>
    </location>
</feature>
<keyword evidence="5 7" id="KW-0472">Membrane</keyword>
<protein>
    <submittedName>
        <fullName evidence="10">FtsX-like permease family protein</fullName>
    </submittedName>
</protein>
<evidence type="ECO:0000313" key="10">
    <source>
        <dbReference type="EMBL" id="QFJ54544.1"/>
    </source>
</evidence>
<evidence type="ECO:0000313" key="11">
    <source>
        <dbReference type="Proteomes" id="UP000327030"/>
    </source>
</evidence>
<reference evidence="11" key="1">
    <citation type="submission" date="2019-08" db="EMBL/GenBank/DDBJ databases">
        <title>Complete Genome Sequence of the Polysaccharide-Degrading Rumen Bacterium Pseudobutyrivibrio xylanivorans MA3014.</title>
        <authorList>
            <person name="Palevich N."/>
            <person name="Maclean P.H."/>
            <person name="Kelly W.J."/>
            <person name="Leahy S.C."/>
            <person name="Rakonjac J."/>
            <person name="Attwood G.T."/>
        </authorList>
    </citation>
    <scope>NUCLEOTIDE SEQUENCE [LARGE SCALE GENOMIC DNA]</scope>
    <source>
        <strain evidence="11">MA3014</strain>
    </source>
</reference>
<dbReference type="Pfam" id="PF02687">
    <property type="entry name" value="FtsX"/>
    <property type="match status" value="1"/>
</dbReference>
<feature type="domain" description="MacB-like periplasmic core" evidence="9">
    <location>
        <begin position="21"/>
        <end position="268"/>
    </location>
</feature>
<dbReference type="EMBL" id="CP043028">
    <property type="protein sequence ID" value="QFJ54544.1"/>
    <property type="molecule type" value="Genomic_DNA"/>
</dbReference>
<dbReference type="Proteomes" id="UP000327030">
    <property type="component" value="Chromosome 1"/>
</dbReference>
<dbReference type="KEGG" id="pxv:FXF36_06595"/>
<proteinExistence type="inferred from homology"/>
<evidence type="ECO:0000256" key="1">
    <source>
        <dbReference type="ARBA" id="ARBA00004651"/>
    </source>
</evidence>
<dbReference type="AlphaFoldDB" id="A0A5P6VTL5"/>
<keyword evidence="3 7" id="KW-0812">Transmembrane</keyword>
<comment type="subcellular location">
    <subcellularLocation>
        <location evidence="1">Cell membrane</location>
        <topology evidence="1">Multi-pass membrane protein</topology>
    </subcellularLocation>
</comment>
<evidence type="ECO:0000256" key="5">
    <source>
        <dbReference type="ARBA" id="ARBA00023136"/>
    </source>
</evidence>
<dbReference type="InterPro" id="IPR050250">
    <property type="entry name" value="Macrolide_Exporter_MacB"/>
</dbReference>
<feature type="transmembrane region" description="Helical" evidence="7">
    <location>
        <begin position="358"/>
        <end position="383"/>
    </location>
</feature>
<comment type="similarity">
    <text evidence="6">Belongs to the ABC-4 integral membrane protein family.</text>
</comment>
<evidence type="ECO:0000256" key="3">
    <source>
        <dbReference type="ARBA" id="ARBA00022692"/>
    </source>
</evidence>
<accession>A0A5P6VTL5</accession>
<evidence type="ECO:0000256" key="2">
    <source>
        <dbReference type="ARBA" id="ARBA00022475"/>
    </source>
</evidence>
<dbReference type="PANTHER" id="PTHR30572">
    <property type="entry name" value="MEMBRANE COMPONENT OF TRANSPORTER-RELATED"/>
    <property type="match status" value="1"/>
</dbReference>
<name>A0A5P6VTL5_PSEXY</name>
<evidence type="ECO:0000256" key="6">
    <source>
        <dbReference type="ARBA" id="ARBA00038076"/>
    </source>
</evidence>
<evidence type="ECO:0000256" key="4">
    <source>
        <dbReference type="ARBA" id="ARBA00022989"/>
    </source>
</evidence>
<keyword evidence="4 7" id="KW-1133">Transmembrane helix</keyword>
<dbReference type="PANTHER" id="PTHR30572:SF4">
    <property type="entry name" value="ABC TRANSPORTER PERMEASE YTRF"/>
    <property type="match status" value="1"/>
</dbReference>
<evidence type="ECO:0000259" key="8">
    <source>
        <dbReference type="Pfam" id="PF02687"/>
    </source>
</evidence>
<sequence length="428" mass="46472">MLITENILVALAGLKSNIMRSLLTMLGIIIGIASVIAIMTVGNSITVMVNTSMQEMGANNLTVGVSAKSNSEETTFSGLRFGPGSQRSMDSDDYLSDEMIDSFMEEYGDNVKYTLFSSSVGSGTATDGNLYAYVNINGYNKDYMEYTDLNLLSGRNFIDKDYDNAQKVCIVSDYFVNNMFDGDTSAALGSEIEVSINGKYYNYYIVGVYEYEASEWTSSSTEDTTTEMYIPYNTARAQLHTSNDGYQSIILVTTIETDSEDFADTVETYFNTMFYSRNDDYEVTVTSMSSMIESMTSMIGTIEIALAIIAGISLVVGGIGVMNIMLVSITERTKEIGTRKALGATNGSIRLQFITESVVICIIGGLIGILFGVGIGSIAATYMGYDASVSVSAIVVAVCFSMAIGIFFGYYPANKAAKLNPIDALRYE</sequence>
<feature type="domain" description="ABC3 transporter permease C-terminal" evidence="8">
    <location>
        <begin position="308"/>
        <end position="421"/>
    </location>
</feature>
<gene>
    <name evidence="10" type="ORF">FXF36_06595</name>
</gene>
<feature type="transmembrane region" description="Helical" evidence="7">
    <location>
        <begin position="304"/>
        <end position="329"/>
    </location>
</feature>
<keyword evidence="2" id="KW-1003">Cell membrane</keyword>
<organism evidence="10 11">
    <name type="scientific">Pseudobutyrivibrio xylanivorans</name>
    <dbReference type="NCBI Taxonomy" id="185007"/>
    <lineage>
        <taxon>Bacteria</taxon>
        <taxon>Bacillati</taxon>
        <taxon>Bacillota</taxon>
        <taxon>Clostridia</taxon>
        <taxon>Lachnospirales</taxon>
        <taxon>Lachnospiraceae</taxon>
        <taxon>Pseudobutyrivibrio</taxon>
    </lineage>
</organism>
<dbReference type="InterPro" id="IPR025857">
    <property type="entry name" value="MacB_PCD"/>
</dbReference>
<dbReference type="GO" id="GO:0022857">
    <property type="term" value="F:transmembrane transporter activity"/>
    <property type="evidence" value="ECO:0007669"/>
    <property type="project" value="TreeGrafter"/>
</dbReference>
<evidence type="ECO:0000256" key="7">
    <source>
        <dbReference type="SAM" id="Phobius"/>
    </source>
</evidence>
<dbReference type="Pfam" id="PF12704">
    <property type="entry name" value="MacB_PCD"/>
    <property type="match status" value="1"/>
</dbReference>
<evidence type="ECO:0000259" key="9">
    <source>
        <dbReference type="Pfam" id="PF12704"/>
    </source>
</evidence>